<dbReference type="OrthoDB" id="6939209at2"/>
<sequence>MKLMILLAGALIFTVSISGCTTRDWIQAVGGAAQARDDYAKKSRIERLKKANAASSRVK</sequence>
<keyword evidence="3" id="KW-1185">Reference proteome</keyword>
<gene>
    <name evidence="2" type="ORF">SAMN04489800_3605</name>
</gene>
<evidence type="ECO:0000313" key="2">
    <source>
        <dbReference type="EMBL" id="SEF01484.1"/>
    </source>
</evidence>
<reference evidence="2" key="1">
    <citation type="submission" date="2016-10" db="EMBL/GenBank/DDBJ databases">
        <authorList>
            <person name="Varghese N."/>
            <person name="Submissions S."/>
        </authorList>
    </citation>
    <scope>NUCLEOTIDE SEQUENCE [LARGE SCALE GENOMIC DNA]</scope>
    <source>
        <strain evidence="2">LMG 25555</strain>
    </source>
</reference>
<evidence type="ECO:0000256" key="1">
    <source>
        <dbReference type="SAM" id="SignalP"/>
    </source>
</evidence>
<feature type="chain" id="PRO_5010296551" description="Entericidin EcnA/B family protein" evidence="1">
    <location>
        <begin position="19"/>
        <end position="59"/>
    </location>
</feature>
<evidence type="ECO:0000313" key="3">
    <source>
        <dbReference type="Proteomes" id="UP000183613"/>
    </source>
</evidence>
<dbReference type="RefSeq" id="WP_074836862.1">
    <property type="nucleotide sequence ID" value="NZ_FNUD01000002.1"/>
</dbReference>
<feature type="signal peptide" evidence="1">
    <location>
        <begin position="1"/>
        <end position="18"/>
    </location>
</feature>
<proteinExistence type="predicted"/>
<dbReference type="EMBL" id="FNUD01000002">
    <property type="protein sequence ID" value="SEF01484.1"/>
    <property type="molecule type" value="Genomic_DNA"/>
</dbReference>
<dbReference type="Proteomes" id="UP000183613">
    <property type="component" value="Unassembled WGS sequence"/>
</dbReference>
<accession>A0A1H5NJ62</accession>
<dbReference type="PROSITE" id="PS51257">
    <property type="entry name" value="PROKAR_LIPOPROTEIN"/>
    <property type="match status" value="1"/>
</dbReference>
<protein>
    <recommendedName>
        <fullName evidence="4">Entericidin EcnA/B family protein</fullName>
    </recommendedName>
</protein>
<dbReference type="AlphaFoldDB" id="A0A1H5NJ62"/>
<organism evidence="2 3">
    <name type="scientific">Pseudomonas deceptionensis</name>
    <dbReference type="NCBI Taxonomy" id="882211"/>
    <lineage>
        <taxon>Bacteria</taxon>
        <taxon>Pseudomonadati</taxon>
        <taxon>Pseudomonadota</taxon>
        <taxon>Gammaproteobacteria</taxon>
        <taxon>Pseudomonadales</taxon>
        <taxon>Pseudomonadaceae</taxon>
        <taxon>Pseudomonas</taxon>
    </lineage>
</organism>
<comment type="caution">
    <text evidence="2">The sequence shown here is derived from an EMBL/GenBank/DDBJ whole genome shotgun (WGS) entry which is preliminary data.</text>
</comment>
<name>A0A1H5NJ62_PSEDM</name>
<keyword evidence="1" id="KW-0732">Signal</keyword>
<evidence type="ECO:0008006" key="4">
    <source>
        <dbReference type="Google" id="ProtNLM"/>
    </source>
</evidence>